<dbReference type="Proteomes" id="UP000012039">
    <property type="component" value="Segment"/>
</dbReference>
<sequence length="76" mass="9353">MTKLIEKNDPRYFSQTSNLTYDRHHYKIVSKHYATFIVESWDEVQEWWWNHCNMINFDARIEVLDKPKTKKKSKGF</sequence>
<evidence type="ECO:0000313" key="3">
    <source>
        <dbReference type="Proteomes" id="UP000012039"/>
    </source>
</evidence>
<dbReference type="InterPro" id="IPR055864">
    <property type="entry name" value="DUF7441"/>
</dbReference>
<dbReference type="RefSeq" id="YP_007673947.1">
    <property type="nucleotide sequence ID" value="NC_020845.1"/>
</dbReference>
<gene>
    <name evidence="2" type="ORF">CPMG_00202</name>
</gene>
<dbReference type="Pfam" id="PF24225">
    <property type="entry name" value="DUF7441"/>
    <property type="match status" value="1"/>
</dbReference>
<dbReference type="EMBL" id="HQ634174">
    <property type="protein sequence ID" value="AGH26302.1"/>
    <property type="molecule type" value="Genomic_DNA"/>
</dbReference>
<dbReference type="GeneID" id="15010471"/>
<organism evidence="2 3">
    <name type="scientific">Prochlorococcus phage MED4-213</name>
    <dbReference type="NCBI Taxonomy" id="889956"/>
    <lineage>
        <taxon>Viruses</taxon>
        <taxon>Duplodnaviria</taxon>
        <taxon>Heunggongvirae</taxon>
        <taxon>Uroviricota</taxon>
        <taxon>Caudoviricetes</taxon>
        <taxon>Eurybiavirus</taxon>
        <taxon>Eurybiavirus MED4213</taxon>
    </lineage>
</organism>
<name>M4QHD0_9CAUD</name>
<reference evidence="2 3" key="1">
    <citation type="submission" date="2010-11" db="EMBL/GenBank/DDBJ databases">
        <title>The Genome Sequence of Cyanophage MED4-213.</title>
        <authorList>
            <consortium name="The Broad Institute Genome Sequencing Platform"/>
            <person name="Henn M.R."/>
            <person name="Sullivan M.S."/>
            <person name="Osburne M.S."/>
            <person name="Levin J."/>
            <person name="Malboeuf C."/>
            <person name="Casali M."/>
            <person name="Russ C."/>
            <person name="Lennon N."/>
            <person name="Chapman S.B."/>
            <person name="Erlich R."/>
            <person name="Young S.K."/>
            <person name="Yandava C."/>
            <person name="Zeng Q."/>
            <person name="Alvarado L."/>
            <person name="Anderson S."/>
            <person name="Berlin A."/>
            <person name="Chen Z."/>
            <person name="Freedman E."/>
            <person name="Gellesch M."/>
            <person name="Goldberg J."/>
            <person name="Green L."/>
            <person name="Griggs A."/>
            <person name="Gujja S."/>
            <person name="Heilman E.R."/>
            <person name="Heiman D."/>
            <person name="Hollinger A."/>
            <person name="Howarth C."/>
            <person name="Larson L."/>
            <person name="Mehta T."/>
            <person name="Pearson M."/>
            <person name="Roberts A."/>
            <person name="Ryan E."/>
            <person name="Saif S."/>
            <person name="Shea T."/>
            <person name="Shenoy N."/>
            <person name="Sisk P."/>
            <person name="Stolte C."/>
            <person name="Sykes S."/>
            <person name="White J."/>
            <person name="Yu Q."/>
            <person name="Coleman M.L."/>
            <person name="Huang K.H."/>
            <person name="Weigele P.R."/>
            <person name="DeFrancesco A.S."/>
            <person name="Kern S.E."/>
            <person name="Thompson L.R."/>
            <person name="Fu R."/>
            <person name="Hombeck B."/>
            <person name="Chisholm S.W."/>
            <person name="Haas B."/>
            <person name="Nusbaum C."/>
            <person name="Birren B."/>
        </authorList>
    </citation>
    <scope>NUCLEOTIDE SEQUENCE [LARGE SCALE GENOMIC DNA]</scope>
    <source>
        <strain evidence="2">MED4-213</strain>
    </source>
</reference>
<evidence type="ECO:0000313" key="2">
    <source>
        <dbReference type="EMBL" id="AGH26302.1"/>
    </source>
</evidence>
<keyword evidence="3" id="KW-1185">Reference proteome</keyword>
<protein>
    <recommendedName>
        <fullName evidence="1">DUF7441 domain-containing protein</fullName>
    </recommendedName>
</protein>
<dbReference type="KEGG" id="vg:15010471"/>
<proteinExistence type="predicted"/>
<evidence type="ECO:0000259" key="1">
    <source>
        <dbReference type="Pfam" id="PF24225"/>
    </source>
</evidence>
<feature type="domain" description="DUF7441" evidence="1">
    <location>
        <begin position="5"/>
        <end position="76"/>
    </location>
</feature>
<accession>M4QHD0</accession>